<sequence length="154" mass="18352">MRFDRKVRYEDYVWTRRKELAFLNRHKRVAQKLERDYPLFADQIAPAPETDVDAEKARRMERARADEQVMRDLDACHWRTGRALYFACDPETRARIMAEWRSWRGPAKPTYFIYVVEKHNGVGEERRRRIREEDAALRARIAQALNAQGDLLGT</sequence>
<dbReference type="EMBL" id="CP013389">
    <property type="protein sequence ID" value="AOJ10056.1"/>
    <property type="molecule type" value="Genomic_DNA"/>
</dbReference>
<proteinExistence type="predicted"/>
<accession>A0A1B4G2B6</accession>
<organism evidence="1 2">
    <name type="scientific">Burkholderia mayonis</name>
    <dbReference type="NCBI Taxonomy" id="1385591"/>
    <lineage>
        <taxon>Bacteria</taxon>
        <taxon>Pseudomonadati</taxon>
        <taxon>Pseudomonadota</taxon>
        <taxon>Betaproteobacteria</taxon>
        <taxon>Burkholderiales</taxon>
        <taxon>Burkholderiaceae</taxon>
        <taxon>Burkholderia</taxon>
        <taxon>pseudomallei group</taxon>
    </lineage>
</organism>
<protein>
    <submittedName>
        <fullName evidence="1">Uncharacterized protein</fullName>
    </submittedName>
</protein>
<evidence type="ECO:0000313" key="1">
    <source>
        <dbReference type="EMBL" id="AOJ10056.1"/>
    </source>
</evidence>
<gene>
    <name evidence="1" type="ORF">WS71_22685</name>
</gene>
<name>A0A1B4G2B6_9BURK</name>
<dbReference type="RefSeq" id="WP_082728237.1">
    <property type="nucleotide sequence ID" value="NZ_CP013389.1"/>
</dbReference>
<dbReference type="AlphaFoldDB" id="A0A1B4G2B6"/>
<dbReference type="Proteomes" id="UP000067711">
    <property type="component" value="Chromosome 1"/>
</dbReference>
<evidence type="ECO:0000313" key="2">
    <source>
        <dbReference type="Proteomes" id="UP000067711"/>
    </source>
</evidence>
<reference evidence="1 2" key="1">
    <citation type="submission" date="2015-12" db="EMBL/GenBank/DDBJ databases">
        <title>Diversity of Burkholderia near neighbor genomes.</title>
        <authorList>
            <person name="Sahl J."/>
            <person name="Wagner D."/>
            <person name="Keim P."/>
        </authorList>
    </citation>
    <scope>NUCLEOTIDE SEQUENCE [LARGE SCALE GENOMIC DNA]</scope>
    <source>
        <strain evidence="1 2">BDU8</strain>
    </source>
</reference>